<reference evidence="2" key="1">
    <citation type="journal article" date="2006" name="Proc. Natl. Acad. Sci. U.S.A.">
        <title>A humanized gnotobiotic mouse model of host-archaeal-bacterial mutualism.</title>
        <authorList>
            <person name="Samuel B.S."/>
            <person name="Gordon J.I."/>
        </authorList>
    </citation>
    <scope>NUCLEOTIDE SEQUENCE</scope>
</reference>
<dbReference type="EMBL" id="DQ419923">
    <property type="protein sequence ID" value="ABD83345.1"/>
    <property type="molecule type" value="Genomic_DNA"/>
</dbReference>
<evidence type="ECO:0000313" key="2">
    <source>
        <dbReference type="EMBL" id="ABD83345.1"/>
    </source>
</evidence>
<dbReference type="Pfam" id="PF01568">
    <property type="entry name" value="Molydop_binding"/>
    <property type="match status" value="1"/>
</dbReference>
<accession>Q19VF2</accession>
<dbReference type="GO" id="GO:0043546">
    <property type="term" value="F:molybdopterin cofactor binding"/>
    <property type="evidence" value="ECO:0007669"/>
    <property type="project" value="InterPro"/>
</dbReference>
<protein>
    <submittedName>
        <fullName evidence="2">FwdG</fullName>
    </submittedName>
</protein>
<dbReference type="InterPro" id="IPR006657">
    <property type="entry name" value="MoPterin_dinucl-bd_dom"/>
</dbReference>
<feature type="domain" description="Molybdopterin dinucleotide-binding" evidence="1">
    <location>
        <begin position="35"/>
        <end position="124"/>
    </location>
</feature>
<dbReference type="SUPFAM" id="SSF50692">
    <property type="entry name" value="ADC-like"/>
    <property type="match status" value="1"/>
</dbReference>
<gene>
    <name evidence="2" type="primary">fwdG</name>
</gene>
<evidence type="ECO:0000259" key="1">
    <source>
        <dbReference type="Pfam" id="PF01568"/>
    </source>
</evidence>
<dbReference type="InterPro" id="IPR009010">
    <property type="entry name" value="Asp_de-COase-like_dom_sf"/>
</dbReference>
<sequence>MGGIIMHYANTYLSKPVVPDVEIVGDGKTKVLKCMLNTGSDIYQGACKKRGSTLKEEYKNASGTCYMDPRDMGKLGVKNWDTVLVKTEWGEVVVNAAVSRDAPHEGTVFICKGPWANTVVSPDTYCCSDPTYKGIHCTVEKTDREVLLMADLMRWVYKKYVDSDDDDVVEHMESLGERPVYKGRKWEELIDHDI</sequence>
<organism evidence="2">
    <name type="scientific">Methanobrevibacter smithii</name>
    <dbReference type="NCBI Taxonomy" id="2173"/>
    <lineage>
        <taxon>Archaea</taxon>
        <taxon>Methanobacteriati</taxon>
        <taxon>Methanobacteriota</taxon>
        <taxon>Methanomada group</taxon>
        <taxon>Methanobacteria</taxon>
        <taxon>Methanobacteriales</taxon>
        <taxon>Methanobacteriaceae</taxon>
        <taxon>Methanobrevibacter</taxon>
    </lineage>
</organism>
<name>Q19VF2_METSM</name>
<proteinExistence type="predicted"/>
<dbReference type="Gene3D" id="2.40.40.20">
    <property type="match status" value="1"/>
</dbReference>
<dbReference type="GO" id="GO:0016491">
    <property type="term" value="F:oxidoreductase activity"/>
    <property type="evidence" value="ECO:0007669"/>
    <property type="project" value="InterPro"/>
</dbReference>
<dbReference type="AlphaFoldDB" id="Q19VF2"/>